<dbReference type="SUPFAM" id="SSF55073">
    <property type="entry name" value="Nucleotide cyclase"/>
    <property type="match status" value="1"/>
</dbReference>
<dbReference type="Proteomes" id="UP000464524">
    <property type="component" value="Chromosome"/>
</dbReference>
<dbReference type="AlphaFoldDB" id="A0A857JLK3"/>
<dbReference type="PROSITE" id="PS50005">
    <property type="entry name" value="TPR"/>
    <property type="match status" value="1"/>
</dbReference>
<keyword evidence="1" id="KW-0802">TPR repeat</keyword>
<keyword evidence="4" id="KW-0456">Lyase</keyword>
<evidence type="ECO:0000313" key="4">
    <source>
        <dbReference type="EMBL" id="QHJ11847.1"/>
    </source>
</evidence>
<dbReference type="EMBL" id="CP047656">
    <property type="protein sequence ID" value="QHJ11847.1"/>
    <property type="molecule type" value="Genomic_DNA"/>
</dbReference>
<gene>
    <name evidence="4" type="ORF">FX988_02083</name>
</gene>
<dbReference type="PROSITE" id="PS50125">
    <property type="entry name" value="GUANYLATE_CYCLASE_2"/>
    <property type="match status" value="1"/>
</dbReference>
<feature type="domain" description="Guanylate cyclase" evidence="3">
    <location>
        <begin position="107"/>
        <end position="240"/>
    </location>
</feature>
<feature type="repeat" description="TPR" evidence="1">
    <location>
        <begin position="303"/>
        <end position="336"/>
    </location>
</feature>
<keyword evidence="5" id="KW-1185">Reference proteome</keyword>
<protein>
    <submittedName>
        <fullName evidence="4">Adenylate cyclase 1</fullName>
        <ecNumber evidence="4">4.6.1.1</ecNumber>
    </submittedName>
</protein>
<dbReference type="RefSeq" id="WP_160179641.1">
    <property type="nucleotide sequence ID" value="NZ_CP047656.1"/>
</dbReference>
<reference evidence="4 5" key="1">
    <citation type="submission" date="2019-12" db="EMBL/GenBank/DDBJ databases">
        <title>Genome sequencing and assembly of endphytes of Porphyra tenera.</title>
        <authorList>
            <person name="Park J.M."/>
            <person name="Shin R."/>
            <person name="Jo S.H."/>
        </authorList>
    </citation>
    <scope>NUCLEOTIDE SEQUENCE [LARGE SCALE GENOMIC DNA]</scope>
    <source>
        <strain evidence="4 5">GPM4</strain>
    </source>
</reference>
<dbReference type="Gene3D" id="3.30.70.1230">
    <property type="entry name" value="Nucleotide cyclase"/>
    <property type="match status" value="1"/>
</dbReference>
<sequence>MFESVLQPLPLALLALCAIFLIIIVFLLYKLSKLGTFTPHKTSVKLRSVNQKKQTDVTSDRFEQKADEALRLRHTFQKFVPKQFVDHFAKHGATVLELGHAVEDDVAILFCDIRGFTGLSEKMSPQELMRFLNSYFLRMNDPIHLNSGFIDKFIGDAIMALFDHPDGGDEDKAQDALCAALDLRRALAIYNQHRQNSGYASIDMGIGIHFGPVVLGTVGSDDRMDTTVIGDSVNIAYRIEALAPIYQCDIVVSAQALQQAAQPERFTSRLLDWVKVKGRSNALEIHEVIAHLSNEQQQLKLKNSALIKQGLSHRFKQNWAQAINCFEQASKLNPDDHLPRLHILQCQQLAESPLPKNWDGTVQL</sequence>
<dbReference type="KEGG" id="pmes:FX988_02083"/>
<evidence type="ECO:0000259" key="3">
    <source>
        <dbReference type="PROSITE" id="PS50125"/>
    </source>
</evidence>
<dbReference type="InterPro" id="IPR050697">
    <property type="entry name" value="Adenylyl/Guanylyl_Cyclase_3/4"/>
</dbReference>
<dbReference type="InterPro" id="IPR019734">
    <property type="entry name" value="TPR_rpt"/>
</dbReference>
<dbReference type="GO" id="GO:0035556">
    <property type="term" value="P:intracellular signal transduction"/>
    <property type="evidence" value="ECO:0007669"/>
    <property type="project" value="InterPro"/>
</dbReference>
<organism evidence="4 5">
    <name type="scientific">Paraglaciecola mesophila</name>
    <dbReference type="NCBI Taxonomy" id="197222"/>
    <lineage>
        <taxon>Bacteria</taxon>
        <taxon>Pseudomonadati</taxon>
        <taxon>Pseudomonadota</taxon>
        <taxon>Gammaproteobacteria</taxon>
        <taxon>Alteromonadales</taxon>
        <taxon>Alteromonadaceae</taxon>
        <taxon>Paraglaciecola</taxon>
    </lineage>
</organism>
<dbReference type="SMART" id="SM00028">
    <property type="entry name" value="TPR"/>
    <property type="match status" value="1"/>
</dbReference>
<dbReference type="InterPro" id="IPR011990">
    <property type="entry name" value="TPR-like_helical_dom_sf"/>
</dbReference>
<dbReference type="EC" id="4.6.1.1" evidence="4"/>
<keyword evidence="2" id="KW-1133">Transmembrane helix</keyword>
<dbReference type="InterPro" id="IPR029787">
    <property type="entry name" value="Nucleotide_cyclase"/>
</dbReference>
<dbReference type="OrthoDB" id="9806704at2"/>
<dbReference type="GO" id="GO:0004016">
    <property type="term" value="F:adenylate cyclase activity"/>
    <property type="evidence" value="ECO:0007669"/>
    <property type="project" value="UniProtKB-EC"/>
</dbReference>
<dbReference type="PANTHER" id="PTHR43081:SF1">
    <property type="entry name" value="ADENYLATE CYCLASE, TERMINAL-DIFFERENTIATION SPECIFIC"/>
    <property type="match status" value="1"/>
</dbReference>
<proteinExistence type="predicted"/>
<evidence type="ECO:0000313" key="5">
    <source>
        <dbReference type="Proteomes" id="UP000464524"/>
    </source>
</evidence>
<dbReference type="CDD" id="cd07302">
    <property type="entry name" value="CHD"/>
    <property type="match status" value="1"/>
</dbReference>
<keyword evidence="2" id="KW-0812">Transmembrane</keyword>
<dbReference type="PANTHER" id="PTHR43081">
    <property type="entry name" value="ADENYLATE CYCLASE, TERMINAL-DIFFERENTIATION SPECIFIC-RELATED"/>
    <property type="match status" value="1"/>
</dbReference>
<dbReference type="Pfam" id="PF00211">
    <property type="entry name" value="Guanylate_cyc"/>
    <property type="match status" value="1"/>
</dbReference>
<name>A0A857JLK3_9ALTE</name>
<dbReference type="GO" id="GO:0006171">
    <property type="term" value="P:cAMP biosynthetic process"/>
    <property type="evidence" value="ECO:0007669"/>
    <property type="project" value="TreeGrafter"/>
</dbReference>
<keyword evidence="2" id="KW-0472">Membrane</keyword>
<evidence type="ECO:0000256" key="1">
    <source>
        <dbReference type="PROSITE-ProRule" id="PRU00339"/>
    </source>
</evidence>
<evidence type="ECO:0000256" key="2">
    <source>
        <dbReference type="SAM" id="Phobius"/>
    </source>
</evidence>
<accession>A0A857JLK3</accession>
<feature type="transmembrane region" description="Helical" evidence="2">
    <location>
        <begin position="12"/>
        <end position="31"/>
    </location>
</feature>
<dbReference type="InterPro" id="IPR001054">
    <property type="entry name" value="A/G_cyclase"/>
</dbReference>
<dbReference type="SMART" id="SM00044">
    <property type="entry name" value="CYCc"/>
    <property type="match status" value="1"/>
</dbReference>
<dbReference type="SUPFAM" id="SSF48452">
    <property type="entry name" value="TPR-like"/>
    <property type="match status" value="1"/>
</dbReference>